<dbReference type="Proteomes" id="UP001642487">
    <property type="component" value="Chromosome 2"/>
</dbReference>
<dbReference type="EMBL" id="OZ021736">
    <property type="protein sequence ID" value="CAK9315051.1"/>
    <property type="molecule type" value="Genomic_DNA"/>
</dbReference>
<evidence type="ECO:0000256" key="1">
    <source>
        <dbReference type="SAM" id="MobiDB-lite"/>
    </source>
</evidence>
<sequence length="51" mass="5926">MGINQTWVEQKSRVRRISLLIPKEMEKWQSQDKEPGCGNGRTKKGIERKAV</sequence>
<evidence type="ECO:0000313" key="2">
    <source>
        <dbReference type="EMBL" id="CAK9315051.1"/>
    </source>
</evidence>
<accession>A0ABP0Y7D3</accession>
<gene>
    <name evidence="2" type="ORF">CITCOLO1_LOCUS6831</name>
</gene>
<feature type="region of interest" description="Disordered" evidence="1">
    <location>
        <begin position="26"/>
        <end position="51"/>
    </location>
</feature>
<evidence type="ECO:0000313" key="3">
    <source>
        <dbReference type="Proteomes" id="UP001642487"/>
    </source>
</evidence>
<feature type="compositionally biased region" description="Basic and acidic residues" evidence="1">
    <location>
        <begin position="26"/>
        <end position="35"/>
    </location>
</feature>
<reference evidence="2 3" key="1">
    <citation type="submission" date="2024-03" db="EMBL/GenBank/DDBJ databases">
        <authorList>
            <person name="Gkanogiannis A."/>
            <person name="Becerra Lopez-Lavalle L."/>
        </authorList>
    </citation>
    <scope>NUCLEOTIDE SEQUENCE [LARGE SCALE GENOMIC DNA]</scope>
</reference>
<proteinExistence type="predicted"/>
<protein>
    <submittedName>
        <fullName evidence="2">Uncharacterized protein</fullName>
    </submittedName>
</protein>
<keyword evidence="3" id="KW-1185">Reference proteome</keyword>
<organism evidence="2 3">
    <name type="scientific">Citrullus colocynthis</name>
    <name type="common">colocynth</name>
    <dbReference type="NCBI Taxonomy" id="252529"/>
    <lineage>
        <taxon>Eukaryota</taxon>
        <taxon>Viridiplantae</taxon>
        <taxon>Streptophyta</taxon>
        <taxon>Embryophyta</taxon>
        <taxon>Tracheophyta</taxon>
        <taxon>Spermatophyta</taxon>
        <taxon>Magnoliopsida</taxon>
        <taxon>eudicotyledons</taxon>
        <taxon>Gunneridae</taxon>
        <taxon>Pentapetalae</taxon>
        <taxon>rosids</taxon>
        <taxon>fabids</taxon>
        <taxon>Cucurbitales</taxon>
        <taxon>Cucurbitaceae</taxon>
        <taxon>Benincaseae</taxon>
        <taxon>Citrullus</taxon>
    </lineage>
</organism>
<name>A0ABP0Y7D3_9ROSI</name>